<gene>
    <name evidence="1" type="ORF">H8693_05355</name>
</gene>
<name>A0A926DGL5_9FIRM</name>
<proteinExistence type="predicted"/>
<dbReference type="RefSeq" id="WP_178618613.1">
    <property type="nucleotide sequence ID" value="NZ_JACRSS010000002.1"/>
</dbReference>
<sequence length="59" mass="6307">MGIERDSPSPGAIIDEIIDNASCLSAEQLRTLLLLARGMAYTHKLLTRPDGTPPPSSSE</sequence>
<reference evidence="1" key="1">
    <citation type="submission" date="2020-08" db="EMBL/GenBank/DDBJ databases">
        <title>Genome public.</title>
        <authorList>
            <person name="Liu C."/>
            <person name="Sun Q."/>
        </authorList>
    </citation>
    <scope>NUCLEOTIDE SEQUENCE</scope>
    <source>
        <strain evidence="1">NSJ-63</strain>
    </source>
</reference>
<evidence type="ECO:0000313" key="2">
    <source>
        <dbReference type="Proteomes" id="UP000617951"/>
    </source>
</evidence>
<dbReference type="AlphaFoldDB" id="A0A926DGL5"/>
<evidence type="ECO:0000313" key="1">
    <source>
        <dbReference type="EMBL" id="MBC8538358.1"/>
    </source>
</evidence>
<accession>A0A926DGL5</accession>
<comment type="caution">
    <text evidence="1">The sequence shown here is derived from an EMBL/GenBank/DDBJ whole genome shotgun (WGS) entry which is preliminary data.</text>
</comment>
<dbReference type="Proteomes" id="UP000617951">
    <property type="component" value="Unassembled WGS sequence"/>
</dbReference>
<protein>
    <submittedName>
        <fullName evidence="1">Uncharacterized protein</fullName>
    </submittedName>
</protein>
<keyword evidence="2" id="KW-1185">Reference proteome</keyword>
<dbReference type="EMBL" id="JACRSS010000002">
    <property type="protein sequence ID" value="MBC8538358.1"/>
    <property type="molecule type" value="Genomic_DNA"/>
</dbReference>
<organism evidence="1 2">
    <name type="scientific">Guopingia tenuis</name>
    <dbReference type="NCBI Taxonomy" id="2763656"/>
    <lineage>
        <taxon>Bacteria</taxon>
        <taxon>Bacillati</taxon>
        <taxon>Bacillota</taxon>
        <taxon>Clostridia</taxon>
        <taxon>Christensenellales</taxon>
        <taxon>Christensenellaceae</taxon>
        <taxon>Guopingia</taxon>
    </lineage>
</organism>